<feature type="non-terminal residue" evidence="3">
    <location>
        <position position="230"/>
    </location>
</feature>
<name>A0A7J5Y3F4_DISMA</name>
<evidence type="ECO:0000313" key="4">
    <source>
        <dbReference type="Proteomes" id="UP000518266"/>
    </source>
</evidence>
<reference evidence="3 4" key="1">
    <citation type="submission" date="2020-03" db="EMBL/GenBank/DDBJ databases">
        <title>Dissostichus mawsoni Genome sequencing and assembly.</title>
        <authorList>
            <person name="Park H."/>
        </authorList>
    </citation>
    <scope>NUCLEOTIDE SEQUENCE [LARGE SCALE GENOMIC DNA]</scope>
    <source>
        <strain evidence="3">DM0001</strain>
        <tissue evidence="3">Muscle</tissue>
    </source>
</reference>
<organism evidence="3 4">
    <name type="scientific">Dissostichus mawsoni</name>
    <name type="common">Antarctic cod</name>
    <dbReference type="NCBI Taxonomy" id="36200"/>
    <lineage>
        <taxon>Eukaryota</taxon>
        <taxon>Metazoa</taxon>
        <taxon>Chordata</taxon>
        <taxon>Craniata</taxon>
        <taxon>Vertebrata</taxon>
        <taxon>Euteleostomi</taxon>
        <taxon>Actinopterygii</taxon>
        <taxon>Neopterygii</taxon>
        <taxon>Teleostei</taxon>
        <taxon>Neoteleostei</taxon>
        <taxon>Acanthomorphata</taxon>
        <taxon>Eupercaria</taxon>
        <taxon>Perciformes</taxon>
        <taxon>Notothenioidei</taxon>
        <taxon>Nototheniidae</taxon>
        <taxon>Dissostichus</taxon>
    </lineage>
</organism>
<keyword evidence="4" id="KW-1185">Reference proteome</keyword>
<sequence length="230" mass="25361">MRNARGKPALEIVSILLALSTNFFFMKPKQGFTFGREALEPELWVVMVSTVVIPSATLAGAASILIQKDTHERMTMRRDGMYIWIRTVPSLKIRSSLLSVVTSWKLAPFSLAKKRSGFHMESNMDGSRSREESGYLLYASRGSSRVDGDMLHAVYNQTQKITTIAQMERKDLRHVLLSPVDQSPYYTFLAASTTGNPKPPTTNPSPPDPPRAGLSPSSLSSLSSVPLTDA</sequence>
<gene>
    <name evidence="3" type="ORF">F7725_002036</name>
</gene>
<keyword evidence="2" id="KW-0812">Transmembrane</keyword>
<keyword evidence="2" id="KW-1133">Transmembrane helix</keyword>
<keyword evidence="2" id="KW-0472">Membrane</keyword>
<dbReference type="EMBL" id="JAAKFY010000018">
    <property type="protein sequence ID" value="KAF3843187.1"/>
    <property type="molecule type" value="Genomic_DNA"/>
</dbReference>
<evidence type="ECO:0000313" key="3">
    <source>
        <dbReference type="EMBL" id="KAF3843187.1"/>
    </source>
</evidence>
<dbReference type="OrthoDB" id="10434688at2759"/>
<accession>A0A7J5Y3F4</accession>
<feature type="transmembrane region" description="Helical" evidence="2">
    <location>
        <begin position="9"/>
        <end position="26"/>
    </location>
</feature>
<feature type="compositionally biased region" description="Pro residues" evidence="1">
    <location>
        <begin position="197"/>
        <end position="210"/>
    </location>
</feature>
<evidence type="ECO:0000256" key="1">
    <source>
        <dbReference type="SAM" id="MobiDB-lite"/>
    </source>
</evidence>
<feature type="compositionally biased region" description="Low complexity" evidence="1">
    <location>
        <begin position="214"/>
        <end position="230"/>
    </location>
</feature>
<feature type="region of interest" description="Disordered" evidence="1">
    <location>
        <begin position="190"/>
        <end position="230"/>
    </location>
</feature>
<feature type="transmembrane region" description="Helical" evidence="2">
    <location>
        <begin position="46"/>
        <end position="66"/>
    </location>
</feature>
<dbReference type="Proteomes" id="UP000518266">
    <property type="component" value="Unassembled WGS sequence"/>
</dbReference>
<comment type="caution">
    <text evidence="3">The sequence shown here is derived from an EMBL/GenBank/DDBJ whole genome shotgun (WGS) entry which is preliminary data.</text>
</comment>
<protein>
    <submittedName>
        <fullName evidence="3">Uncharacterized protein</fullName>
    </submittedName>
</protein>
<evidence type="ECO:0000256" key="2">
    <source>
        <dbReference type="SAM" id="Phobius"/>
    </source>
</evidence>
<proteinExistence type="predicted"/>
<dbReference type="AlphaFoldDB" id="A0A7J5Y3F4"/>